<gene>
    <name evidence="3" type="ORF">PHYPSEUDO_003919</name>
</gene>
<protein>
    <submittedName>
        <fullName evidence="3">Uncharacterized protein</fullName>
    </submittedName>
</protein>
<evidence type="ECO:0000313" key="4">
    <source>
        <dbReference type="Proteomes" id="UP000694044"/>
    </source>
</evidence>
<feature type="region of interest" description="Disordered" evidence="1">
    <location>
        <begin position="249"/>
        <end position="269"/>
    </location>
</feature>
<evidence type="ECO:0000256" key="2">
    <source>
        <dbReference type="SAM" id="SignalP"/>
    </source>
</evidence>
<keyword evidence="2" id="KW-0732">Signal</keyword>
<dbReference type="EMBL" id="JAGDFM010000182">
    <property type="protein sequence ID" value="KAG7383239.1"/>
    <property type="molecule type" value="Genomic_DNA"/>
</dbReference>
<keyword evidence="4" id="KW-1185">Reference proteome</keyword>
<proteinExistence type="predicted"/>
<accession>A0A8T1VSY9</accession>
<reference evidence="3" key="1">
    <citation type="submission" date="2021-02" db="EMBL/GenBank/DDBJ databases">
        <authorList>
            <person name="Palmer J.M."/>
        </authorList>
    </citation>
    <scope>NUCLEOTIDE SEQUENCE</scope>
    <source>
        <strain evidence="3">SCRP734</strain>
    </source>
</reference>
<dbReference type="OrthoDB" id="154322at2759"/>
<sequence length="269" mass="28335">MVRFISPLAATALAISSASATSSIDQTWSNQFRSKINIMPKPSGGCSVCFYEQVNFAGSKFCVGKRAKSCTKANPITAPGSIGSIKFGTGCELVTNVRVTDVPYDEHVDVISKDVANTGYNVSGQHSVQEVYVEEAGRACFLGIPTSGDGYGVCFTEGTPSVASKYAGSVTELMLFKSDAKDFDVIVYEDQDYNSPGSSPIAQDVSKGTGATSYRFTGYSKNLETNVTSSISGMKESLQNNVGSLKFVTPENDATQGDATPGSVAPYSA</sequence>
<organism evidence="3 4">
    <name type="scientific">Phytophthora pseudosyringae</name>
    <dbReference type="NCBI Taxonomy" id="221518"/>
    <lineage>
        <taxon>Eukaryota</taxon>
        <taxon>Sar</taxon>
        <taxon>Stramenopiles</taxon>
        <taxon>Oomycota</taxon>
        <taxon>Peronosporomycetes</taxon>
        <taxon>Peronosporales</taxon>
        <taxon>Peronosporaceae</taxon>
        <taxon>Phytophthora</taxon>
    </lineage>
</organism>
<comment type="caution">
    <text evidence="3">The sequence shown here is derived from an EMBL/GenBank/DDBJ whole genome shotgun (WGS) entry which is preliminary data.</text>
</comment>
<evidence type="ECO:0000313" key="3">
    <source>
        <dbReference type="EMBL" id="KAG7383239.1"/>
    </source>
</evidence>
<name>A0A8T1VSY9_9STRA</name>
<feature type="chain" id="PRO_5035854830" evidence="2">
    <location>
        <begin position="21"/>
        <end position="269"/>
    </location>
</feature>
<dbReference type="AlphaFoldDB" id="A0A8T1VSY9"/>
<feature type="signal peptide" evidence="2">
    <location>
        <begin position="1"/>
        <end position="20"/>
    </location>
</feature>
<dbReference type="Proteomes" id="UP000694044">
    <property type="component" value="Unassembled WGS sequence"/>
</dbReference>
<evidence type="ECO:0000256" key="1">
    <source>
        <dbReference type="SAM" id="MobiDB-lite"/>
    </source>
</evidence>